<dbReference type="InterPro" id="IPR002549">
    <property type="entry name" value="AI-2E-like"/>
</dbReference>
<feature type="transmembrane region" description="Helical" evidence="6">
    <location>
        <begin position="215"/>
        <end position="248"/>
    </location>
</feature>
<keyword evidence="3 6" id="KW-0812">Transmembrane</keyword>
<feature type="transmembrane region" description="Helical" evidence="6">
    <location>
        <begin position="75"/>
        <end position="96"/>
    </location>
</feature>
<feature type="transmembrane region" description="Helical" evidence="6">
    <location>
        <begin position="21"/>
        <end position="39"/>
    </location>
</feature>
<evidence type="ECO:0000256" key="6">
    <source>
        <dbReference type="SAM" id="Phobius"/>
    </source>
</evidence>
<dbReference type="PANTHER" id="PTHR21716:SF62">
    <property type="entry name" value="TRANSPORT PROTEIN YDBI-RELATED"/>
    <property type="match status" value="1"/>
</dbReference>
<feature type="transmembrane region" description="Helical" evidence="6">
    <location>
        <begin position="45"/>
        <end position="63"/>
    </location>
</feature>
<dbReference type="Pfam" id="PF01594">
    <property type="entry name" value="AI-2E_transport"/>
    <property type="match status" value="1"/>
</dbReference>
<evidence type="ECO:0000313" key="7">
    <source>
        <dbReference type="EMBL" id="GAA4336356.1"/>
    </source>
</evidence>
<sequence>MALNTGRPTGKTDEQLSFSHKIWIVIGIVALAVSIILILRVAFNVLLMVLAGSLIAVFFHGLGDAIQRRTFMRRSICMIISVVGTFAIVGFLFWFMGNKIQAQVAALSDDFPRIVSKAQGQLQQTELGAKVLKSVSKYDTTSLMTTAQSFFSTSFGVLGDLYIILFLGIFFTVSPSMYKDGIIKLIPPSGKHDAKVVIDRISLVLKGWLKGMMLAMLLIAILTVSGLTALSIPMALTLALMAGLLNFIPNFGPLIAMVPAVLLGFTISPNMAITIAAMYILIQILESNIITPMVQKRMIDLPPALTIISQVLMGTLSGVLGILLATPMLAIIIVLVDELYVKKQKEVIITSE</sequence>
<keyword evidence="5 6" id="KW-0472">Membrane</keyword>
<dbReference type="PANTHER" id="PTHR21716">
    <property type="entry name" value="TRANSMEMBRANE PROTEIN"/>
    <property type="match status" value="1"/>
</dbReference>
<keyword evidence="4 6" id="KW-1133">Transmembrane helix</keyword>
<evidence type="ECO:0000256" key="2">
    <source>
        <dbReference type="ARBA" id="ARBA00009773"/>
    </source>
</evidence>
<evidence type="ECO:0000256" key="3">
    <source>
        <dbReference type="ARBA" id="ARBA00022692"/>
    </source>
</evidence>
<evidence type="ECO:0000313" key="8">
    <source>
        <dbReference type="Proteomes" id="UP001500582"/>
    </source>
</evidence>
<evidence type="ECO:0000256" key="5">
    <source>
        <dbReference type="ARBA" id="ARBA00023136"/>
    </source>
</evidence>
<organism evidence="7 8">
    <name type="scientific">Mucilaginibacter gynuensis</name>
    <dbReference type="NCBI Taxonomy" id="1302236"/>
    <lineage>
        <taxon>Bacteria</taxon>
        <taxon>Pseudomonadati</taxon>
        <taxon>Bacteroidota</taxon>
        <taxon>Sphingobacteriia</taxon>
        <taxon>Sphingobacteriales</taxon>
        <taxon>Sphingobacteriaceae</taxon>
        <taxon>Mucilaginibacter</taxon>
    </lineage>
</organism>
<feature type="transmembrane region" description="Helical" evidence="6">
    <location>
        <begin position="303"/>
        <end position="336"/>
    </location>
</feature>
<feature type="transmembrane region" description="Helical" evidence="6">
    <location>
        <begin position="150"/>
        <end position="173"/>
    </location>
</feature>
<comment type="similarity">
    <text evidence="2">Belongs to the autoinducer-2 exporter (AI-2E) (TC 2.A.86) family.</text>
</comment>
<accession>A0ABP8HAB2</accession>
<evidence type="ECO:0000256" key="4">
    <source>
        <dbReference type="ARBA" id="ARBA00022989"/>
    </source>
</evidence>
<dbReference type="RefSeq" id="WP_345213446.1">
    <property type="nucleotide sequence ID" value="NZ_BAABFT010000017.1"/>
</dbReference>
<protein>
    <submittedName>
        <fullName evidence="7">AI-2E family transporter</fullName>
    </submittedName>
</protein>
<comment type="caution">
    <text evidence="7">The sequence shown here is derived from an EMBL/GenBank/DDBJ whole genome shotgun (WGS) entry which is preliminary data.</text>
</comment>
<reference evidence="8" key="1">
    <citation type="journal article" date="2019" name="Int. J. Syst. Evol. Microbiol.">
        <title>The Global Catalogue of Microorganisms (GCM) 10K type strain sequencing project: providing services to taxonomists for standard genome sequencing and annotation.</title>
        <authorList>
            <consortium name="The Broad Institute Genomics Platform"/>
            <consortium name="The Broad Institute Genome Sequencing Center for Infectious Disease"/>
            <person name="Wu L."/>
            <person name="Ma J."/>
        </authorList>
    </citation>
    <scope>NUCLEOTIDE SEQUENCE [LARGE SCALE GENOMIC DNA]</scope>
    <source>
        <strain evidence="8">JCM 17705</strain>
    </source>
</reference>
<gene>
    <name evidence="7" type="ORF">GCM10023149_45000</name>
</gene>
<keyword evidence="8" id="KW-1185">Reference proteome</keyword>
<comment type="subcellular location">
    <subcellularLocation>
        <location evidence="1">Membrane</location>
        <topology evidence="1">Multi-pass membrane protein</topology>
    </subcellularLocation>
</comment>
<proteinExistence type="inferred from homology"/>
<evidence type="ECO:0000256" key="1">
    <source>
        <dbReference type="ARBA" id="ARBA00004141"/>
    </source>
</evidence>
<dbReference type="Proteomes" id="UP001500582">
    <property type="component" value="Unassembled WGS sequence"/>
</dbReference>
<name>A0ABP8HAB2_9SPHI</name>
<feature type="transmembrane region" description="Helical" evidence="6">
    <location>
        <begin position="254"/>
        <end position="282"/>
    </location>
</feature>
<dbReference type="EMBL" id="BAABFT010000017">
    <property type="protein sequence ID" value="GAA4336356.1"/>
    <property type="molecule type" value="Genomic_DNA"/>
</dbReference>